<comment type="caution">
    <text evidence="2">The sequence shown here is derived from an EMBL/GenBank/DDBJ whole genome shotgun (WGS) entry which is preliminary data.</text>
</comment>
<feature type="region of interest" description="Disordered" evidence="1">
    <location>
        <begin position="42"/>
        <end position="70"/>
    </location>
</feature>
<name>A0ABD1SGB8_9LAMI</name>
<evidence type="ECO:0000313" key="3">
    <source>
        <dbReference type="Proteomes" id="UP001604336"/>
    </source>
</evidence>
<keyword evidence="2" id="KW-0695">RNA-directed DNA polymerase</keyword>
<dbReference type="GO" id="GO:0003964">
    <property type="term" value="F:RNA-directed DNA polymerase activity"/>
    <property type="evidence" value="ECO:0007669"/>
    <property type="project" value="UniProtKB-KW"/>
</dbReference>
<dbReference type="PANTHER" id="PTHR34222:SF99">
    <property type="entry name" value="PROTEIN, PUTATIVE-RELATED"/>
    <property type="match status" value="1"/>
</dbReference>
<dbReference type="AlphaFoldDB" id="A0ABD1SGB8"/>
<evidence type="ECO:0000313" key="2">
    <source>
        <dbReference type="EMBL" id="KAL2498818.1"/>
    </source>
</evidence>
<reference evidence="3" key="1">
    <citation type="submission" date="2024-07" db="EMBL/GenBank/DDBJ databases">
        <title>Two chromosome-level genome assemblies of Korean endemic species Abeliophyllum distichum and Forsythia ovata (Oleaceae).</title>
        <authorList>
            <person name="Jang H."/>
        </authorList>
    </citation>
    <scope>NUCLEOTIDE SEQUENCE [LARGE SCALE GENOMIC DNA]</scope>
</reference>
<sequence>MDPLPNVNKACSMILSAEKKMELHHLFPDINDNTTMMTRTQNFDRDGSRRDGFGRGYWRGRDRSGRGRRNYKRMGNEEKANQHCDYCNMNGHTRSTCFKIHGYPYWYKNLKEQKAKISHQNGRTVVNMADTPLDLDEERHDMKEKTISQTTSMSDLI</sequence>
<keyword evidence="3" id="KW-1185">Reference proteome</keyword>
<dbReference type="PANTHER" id="PTHR34222">
    <property type="entry name" value="GAG_PRE-INTEGRS DOMAIN-CONTAINING PROTEIN"/>
    <property type="match status" value="1"/>
</dbReference>
<gene>
    <name evidence="2" type="ORF">Adt_24368</name>
</gene>
<proteinExistence type="predicted"/>
<dbReference type="Proteomes" id="UP001604336">
    <property type="component" value="Unassembled WGS sequence"/>
</dbReference>
<dbReference type="EMBL" id="JBFOLK010000007">
    <property type="protein sequence ID" value="KAL2498818.1"/>
    <property type="molecule type" value="Genomic_DNA"/>
</dbReference>
<protein>
    <submittedName>
        <fullName evidence="2">Reverse transcriptase Ty1/copia-type domain-containing protein</fullName>
    </submittedName>
</protein>
<evidence type="ECO:0000256" key="1">
    <source>
        <dbReference type="SAM" id="MobiDB-lite"/>
    </source>
</evidence>
<accession>A0ABD1SGB8</accession>
<feature type="compositionally biased region" description="Basic and acidic residues" evidence="1">
    <location>
        <begin position="42"/>
        <end position="65"/>
    </location>
</feature>
<keyword evidence="2" id="KW-0548">Nucleotidyltransferase</keyword>
<keyword evidence="2" id="KW-0808">Transferase</keyword>
<organism evidence="2 3">
    <name type="scientific">Abeliophyllum distichum</name>
    <dbReference type="NCBI Taxonomy" id="126358"/>
    <lineage>
        <taxon>Eukaryota</taxon>
        <taxon>Viridiplantae</taxon>
        <taxon>Streptophyta</taxon>
        <taxon>Embryophyta</taxon>
        <taxon>Tracheophyta</taxon>
        <taxon>Spermatophyta</taxon>
        <taxon>Magnoliopsida</taxon>
        <taxon>eudicotyledons</taxon>
        <taxon>Gunneridae</taxon>
        <taxon>Pentapetalae</taxon>
        <taxon>asterids</taxon>
        <taxon>lamiids</taxon>
        <taxon>Lamiales</taxon>
        <taxon>Oleaceae</taxon>
        <taxon>Forsythieae</taxon>
        <taxon>Abeliophyllum</taxon>
    </lineage>
</organism>